<dbReference type="InterPro" id="IPR000421">
    <property type="entry name" value="FA58C"/>
</dbReference>
<organism evidence="3 4">
    <name type="scientific">Bacteroides fragilis str. 3998T(B)3</name>
    <dbReference type="NCBI Taxonomy" id="1339316"/>
    <lineage>
        <taxon>Bacteria</taxon>
        <taxon>Pseudomonadati</taxon>
        <taxon>Bacteroidota</taxon>
        <taxon>Bacteroidia</taxon>
        <taxon>Bacteroidales</taxon>
        <taxon>Bacteroidaceae</taxon>
        <taxon>Bacteroides</taxon>
    </lineage>
</organism>
<dbReference type="Gene3D" id="2.60.120.260">
    <property type="entry name" value="Galactose-binding domain-like"/>
    <property type="match status" value="1"/>
</dbReference>
<dbReference type="PROSITE" id="PS51257">
    <property type="entry name" value="PROKAR_LIPOPROTEIN"/>
    <property type="match status" value="1"/>
</dbReference>
<dbReference type="SUPFAM" id="SSF49785">
    <property type="entry name" value="Galactose-binding domain-like"/>
    <property type="match status" value="1"/>
</dbReference>
<dbReference type="Pfam" id="PF08522">
    <property type="entry name" value="BT_3987-like_N"/>
    <property type="match status" value="1"/>
</dbReference>
<evidence type="ECO:0000313" key="3">
    <source>
        <dbReference type="EMBL" id="EXY91504.1"/>
    </source>
</evidence>
<reference evidence="3 4" key="1">
    <citation type="submission" date="2014-02" db="EMBL/GenBank/DDBJ databases">
        <authorList>
            <person name="Sears C."/>
            <person name="Carroll K."/>
            <person name="Sack B.R."/>
            <person name="Qadri F."/>
            <person name="Myers L.L."/>
            <person name="Chung G.-T."/>
            <person name="Escheverria P."/>
            <person name="Fraser C.M."/>
            <person name="Sadzewicz L."/>
            <person name="Shefchek K.A."/>
            <person name="Tallon L."/>
            <person name="Das S.P."/>
            <person name="Daugherty S."/>
            <person name="Mongodin E.F."/>
        </authorList>
    </citation>
    <scope>NUCLEOTIDE SEQUENCE [LARGE SCALE GENOMIC DNA]</scope>
    <source>
        <strain evidence="4">3998T(B)3</strain>
    </source>
</reference>
<dbReference type="Gene3D" id="2.60.40.1740">
    <property type="entry name" value="hypothetical protein (bacova_03559)"/>
    <property type="match status" value="1"/>
</dbReference>
<evidence type="ECO:0000313" key="4">
    <source>
        <dbReference type="Proteomes" id="UP000020773"/>
    </source>
</evidence>
<dbReference type="InterPro" id="IPR008979">
    <property type="entry name" value="Galactose-bd-like_sf"/>
</dbReference>
<dbReference type="PATRIC" id="fig|1339316.3.peg.1723"/>
<evidence type="ECO:0000259" key="2">
    <source>
        <dbReference type="PROSITE" id="PS50022"/>
    </source>
</evidence>
<dbReference type="AlphaFoldDB" id="A0A015U3Z8"/>
<dbReference type="Pfam" id="PF00754">
    <property type="entry name" value="F5_F8_type_C"/>
    <property type="match status" value="1"/>
</dbReference>
<dbReference type="InterPro" id="IPR013728">
    <property type="entry name" value="BT_3987-like_N"/>
</dbReference>
<sequence>MNRHLNFVTLICLITGFVSLASCSNDDDEMDKYQKIYIRTGVAPGAEMGAAVVVDCVSNSSTADRSDFEIQLCAVQPVTRDVTAALGVDTLKVDTYNSANKTKCKLLPQDNYTIETSEVVLKTGQTVADSSFQVVLKNIEKLTNPDGYVLPVTLKGVTGMDEQAVSTSMKTVYIRIYTSVLYTSYTKPGNWSAVDRSAWSVSCSNVYADDDAKYGAHLAIDGEINTTWFTWGVANAGECWWNTVLDRPVTLTGFSVTKQSAYGSGYNLRSAEIKVRKEGETEWVTYPRVLTFRNFKGADPQYAAIEPPIPNVKEFRINCLTPDNYTGFAEINLYVKQ</sequence>
<dbReference type="EMBL" id="JGDB01000046">
    <property type="protein sequence ID" value="EXY91504.1"/>
    <property type="molecule type" value="Genomic_DNA"/>
</dbReference>
<dbReference type="Proteomes" id="UP000020773">
    <property type="component" value="Unassembled WGS sequence"/>
</dbReference>
<protein>
    <recommendedName>
        <fullName evidence="2">F5/8 type C domain-containing protein</fullName>
    </recommendedName>
</protein>
<evidence type="ECO:0000256" key="1">
    <source>
        <dbReference type="SAM" id="SignalP"/>
    </source>
</evidence>
<keyword evidence="1" id="KW-0732">Signal</keyword>
<comment type="caution">
    <text evidence="3">The sequence shown here is derived from an EMBL/GenBank/DDBJ whole genome shotgun (WGS) entry which is preliminary data.</text>
</comment>
<dbReference type="GeneID" id="60369374"/>
<dbReference type="RefSeq" id="WP_005800908.1">
    <property type="nucleotide sequence ID" value="NZ_JGDB01000046.1"/>
</dbReference>
<feature type="domain" description="F5/8 type C" evidence="2">
    <location>
        <begin position="183"/>
        <end position="336"/>
    </location>
</feature>
<gene>
    <name evidence="3" type="ORF">M125_1779</name>
</gene>
<feature type="signal peptide" evidence="1">
    <location>
        <begin position="1"/>
        <end position="20"/>
    </location>
</feature>
<dbReference type="PROSITE" id="PS50022">
    <property type="entry name" value="FA58C_3"/>
    <property type="match status" value="1"/>
</dbReference>
<proteinExistence type="predicted"/>
<feature type="chain" id="PRO_5001479420" description="F5/8 type C domain-containing protein" evidence="1">
    <location>
        <begin position="21"/>
        <end position="337"/>
    </location>
</feature>
<name>A0A015U3Z8_BACFG</name>
<accession>A0A015U3Z8</accession>
<dbReference type="SMR" id="A0A015U3Z8"/>